<accession>A0ABX0GHI5</accession>
<comment type="caution">
    <text evidence="1">The sequence shown here is derived from an EMBL/GenBank/DDBJ whole genome shotgun (WGS) entry which is preliminary data.</text>
</comment>
<evidence type="ECO:0000313" key="1">
    <source>
        <dbReference type="EMBL" id="NHB88639.1"/>
    </source>
</evidence>
<name>A0ABX0GHI5_9GAMM</name>
<dbReference type="RefSeq" id="WP_133816194.1">
    <property type="nucleotide sequence ID" value="NZ_CAWPIF010000026.1"/>
</dbReference>
<dbReference type="EMBL" id="PUJU01000026">
    <property type="protein sequence ID" value="NHB88639.1"/>
    <property type="molecule type" value="Genomic_DNA"/>
</dbReference>
<dbReference type="Proteomes" id="UP000697802">
    <property type="component" value="Unassembled WGS sequence"/>
</dbReference>
<protein>
    <submittedName>
        <fullName evidence="1">Uncharacterized protein</fullName>
    </submittedName>
</protein>
<keyword evidence="2" id="KW-1185">Reference proteome</keyword>
<proteinExistence type="predicted"/>
<reference evidence="1 2" key="1">
    <citation type="submission" date="2018-02" db="EMBL/GenBank/DDBJ databases">
        <authorList>
            <person name="Machado R.A."/>
        </authorList>
    </citation>
    <scope>NUCLEOTIDE SEQUENCE [LARGE SCALE GENOMIC DNA]</scope>
    <source>
        <strain evidence="1 2">T327</strain>
    </source>
</reference>
<sequence>MNKNIISMKKEAVTIPSDNFETAEIVTKRTSVRLNNPSKNKSSKREALNGPVIWFDTEKLSDQRPDGSIFIRVINSFYSDIILYPNDFSAFIDEVPKRMQIRLIEAEFAGNKRVNHRKIGDDHGIYWKKIKRK</sequence>
<organism evidence="1 2">
    <name type="scientific">Photorhabdus tasmaniensis</name>
    <dbReference type="NCBI Taxonomy" id="1004159"/>
    <lineage>
        <taxon>Bacteria</taxon>
        <taxon>Pseudomonadati</taxon>
        <taxon>Pseudomonadota</taxon>
        <taxon>Gammaproteobacteria</taxon>
        <taxon>Enterobacterales</taxon>
        <taxon>Morganellaceae</taxon>
        <taxon>Photorhabdus</taxon>
    </lineage>
</organism>
<gene>
    <name evidence="1" type="ORF">C5471_13340</name>
</gene>
<evidence type="ECO:0000313" key="2">
    <source>
        <dbReference type="Proteomes" id="UP000697802"/>
    </source>
</evidence>